<keyword evidence="8 9" id="KW-0472">Membrane</keyword>
<feature type="transmembrane region" description="Helical" evidence="9">
    <location>
        <begin position="45"/>
        <end position="70"/>
    </location>
</feature>
<dbReference type="GO" id="GO:0090589">
    <property type="term" value="F:protein-phosphocysteine-trehalose phosphotransferase system transporter activity"/>
    <property type="evidence" value="ECO:0007669"/>
    <property type="project" value="TreeGrafter"/>
</dbReference>
<dbReference type="AlphaFoldDB" id="A0A376TPA8"/>
<feature type="domain" description="PTS EIIC type-1" evidence="10">
    <location>
        <begin position="1"/>
        <end position="211"/>
    </location>
</feature>
<evidence type="ECO:0000256" key="5">
    <source>
        <dbReference type="ARBA" id="ARBA00022683"/>
    </source>
</evidence>
<proteinExistence type="predicted"/>
<gene>
    <name evidence="11" type="primary">bglF_3</name>
    <name evidence="11" type="ORF">NCTC8985_04399</name>
</gene>
<evidence type="ECO:0000256" key="2">
    <source>
        <dbReference type="ARBA" id="ARBA00022448"/>
    </source>
</evidence>
<feature type="transmembrane region" description="Helical" evidence="9">
    <location>
        <begin position="146"/>
        <end position="165"/>
    </location>
</feature>
<dbReference type="PANTHER" id="PTHR30175">
    <property type="entry name" value="PHOSPHOTRANSFERASE SYSTEM TRANSPORT PROTEIN"/>
    <property type="match status" value="1"/>
</dbReference>
<comment type="subcellular location">
    <subcellularLocation>
        <location evidence="1">Cell membrane</location>
        <topology evidence="1">Multi-pass membrane protein</topology>
    </subcellularLocation>
</comment>
<accession>A0A376TPA8</accession>
<name>A0A376TPA8_ECOLX</name>
<evidence type="ECO:0000313" key="11">
    <source>
        <dbReference type="EMBL" id="STI79022.1"/>
    </source>
</evidence>
<dbReference type="EMBL" id="UGCO01000001">
    <property type="protein sequence ID" value="STI79022.1"/>
    <property type="molecule type" value="Genomic_DNA"/>
</dbReference>
<keyword evidence="6 9" id="KW-0812">Transmembrane</keyword>
<evidence type="ECO:0000256" key="8">
    <source>
        <dbReference type="ARBA" id="ARBA00023136"/>
    </source>
</evidence>
<keyword evidence="3" id="KW-1003">Cell membrane</keyword>
<evidence type="ECO:0000256" key="9">
    <source>
        <dbReference type="SAM" id="Phobius"/>
    </source>
</evidence>
<keyword evidence="2" id="KW-0813">Transport</keyword>
<keyword evidence="7 9" id="KW-1133">Transmembrane helix</keyword>
<protein>
    <submittedName>
        <fullName evidence="11">PTS system beta-glucoside-specific transporter subunit IIABC</fullName>
    </submittedName>
</protein>
<evidence type="ECO:0000256" key="1">
    <source>
        <dbReference type="ARBA" id="ARBA00004651"/>
    </source>
</evidence>
<dbReference type="InterPro" id="IPR013013">
    <property type="entry name" value="PTS_EIIC_1"/>
</dbReference>
<dbReference type="GO" id="GO:0009401">
    <property type="term" value="P:phosphoenolpyruvate-dependent sugar phosphotransferase system"/>
    <property type="evidence" value="ECO:0007669"/>
    <property type="project" value="UniProtKB-KW"/>
</dbReference>
<evidence type="ECO:0000256" key="3">
    <source>
        <dbReference type="ARBA" id="ARBA00022475"/>
    </source>
</evidence>
<dbReference type="Pfam" id="PF02378">
    <property type="entry name" value="PTS_EIIC"/>
    <property type="match status" value="1"/>
</dbReference>
<sequence>MRGYRRQSKFLHTIAMSDGYHTRHLSAGGAAINLDKRTDCRRLSLALSGVPAFAGAVMGGFWQIFVMFGLHWGLVPLCINNFTVLGYDTMIPLLMPAIMAQVGAALGVFLCERDAQKKVVAGSAALTGLFGITEPAVYGVNLPRKYPFVIACISGALGATIIGYAQTKVYSFGCQVFSPSCKPSRQRELISPSGPALLAVSLPSVAHLSVR</sequence>
<dbReference type="GO" id="GO:0015771">
    <property type="term" value="P:trehalose transport"/>
    <property type="evidence" value="ECO:0007669"/>
    <property type="project" value="TreeGrafter"/>
</dbReference>
<dbReference type="InterPro" id="IPR050558">
    <property type="entry name" value="PTS_Sugar-Specific_Components"/>
</dbReference>
<dbReference type="InterPro" id="IPR003352">
    <property type="entry name" value="PTS_EIIC"/>
</dbReference>
<evidence type="ECO:0000256" key="6">
    <source>
        <dbReference type="ARBA" id="ARBA00022692"/>
    </source>
</evidence>
<evidence type="ECO:0000256" key="7">
    <source>
        <dbReference type="ARBA" id="ARBA00022989"/>
    </source>
</evidence>
<reference evidence="11 12" key="1">
    <citation type="submission" date="2018-06" db="EMBL/GenBank/DDBJ databases">
        <authorList>
            <consortium name="Pathogen Informatics"/>
            <person name="Doyle S."/>
        </authorList>
    </citation>
    <scope>NUCLEOTIDE SEQUENCE [LARGE SCALE GENOMIC DNA]</scope>
    <source>
        <strain evidence="11 12">NCTC8985</strain>
    </source>
</reference>
<evidence type="ECO:0000259" key="10">
    <source>
        <dbReference type="PROSITE" id="PS51103"/>
    </source>
</evidence>
<feature type="transmembrane region" description="Helical" evidence="9">
    <location>
        <begin position="119"/>
        <end position="140"/>
    </location>
</feature>
<keyword evidence="4" id="KW-0762">Sugar transport</keyword>
<organism evidence="11 12">
    <name type="scientific">Escherichia coli</name>
    <dbReference type="NCBI Taxonomy" id="562"/>
    <lineage>
        <taxon>Bacteria</taxon>
        <taxon>Pseudomonadati</taxon>
        <taxon>Pseudomonadota</taxon>
        <taxon>Gammaproteobacteria</taxon>
        <taxon>Enterobacterales</taxon>
        <taxon>Enterobacteriaceae</taxon>
        <taxon>Escherichia</taxon>
    </lineage>
</organism>
<evidence type="ECO:0000256" key="4">
    <source>
        <dbReference type="ARBA" id="ARBA00022597"/>
    </source>
</evidence>
<dbReference type="GO" id="GO:0005886">
    <property type="term" value="C:plasma membrane"/>
    <property type="evidence" value="ECO:0007669"/>
    <property type="project" value="UniProtKB-SubCell"/>
</dbReference>
<dbReference type="PROSITE" id="PS51103">
    <property type="entry name" value="PTS_EIIC_TYPE_1"/>
    <property type="match status" value="1"/>
</dbReference>
<dbReference type="GO" id="GO:0008982">
    <property type="term" value="F:protein-N(PI)-phosphohistidine-sugar phosphotransferase activity"/>
    <property type="evidence" value="ECO:0007669"/>
    <property type="project" value="InterPro"/>
</dbReference>
<evidence type="ECO:0000313" key="12">
    <source>
        <dbReference type="Proteomes" id="UP000254405"/>
    </source>
</evidence>
<keyword evidence="5" id="KW-0598">Phosphotransferase system</keyword>
<feature type="transmembrane region" description="Helical" evidence="9">
    <location>
        <begin position="90"/>
        <end position="110"/>
    </location>
</feature>
<dbReference type="Proteomes" id="UP000254405">
    <property type="component" value="Unassembled WGS sequence"/>
</dbReference>
<dbReference type="PANTHER" id="PTHR30175:SF1">
    <property type="entry name" value="PTS SYSTEM ARBUTIN-, CELLOBIOSE-, AND SALICIN-SPECIFIC EIIBC COMPONENT-RELATED"/>
    <property type="match status" value="1"/>
</dbReference>